<proteinExistence type="predicted"/>
<dbReference type="EMBL" id="NJEU01000366">
    <property type="protein sequence ID" value="PHH75556.1"/>
    <property type="molecule type" value="Genomic_DNA"/>
</dbReference>
<evidence type="ECO:0000313" key="1">
    <source>
        <dbReference type="EMBL" id="PHH75556.1"/>
    </source>
</evidence>
<protein>
    <submittedName>
        <fullName evidence="1">Uncharacterized protein</fullName>
    </submittedName>
</protein>
<accession>A0A2C5Z6C7</accession>
<comment type="caution">
    <text evidence="1">The sequence shown here is derived from an EMBL/GenBank/DDBJ whole genome shotgun (WGS) entry which is preliminary data.</text>
</comment>
<gene>
    <name evidence="1" type="ORF">CDD82_4396</name>
</gene>
<sequence>MSSQPRGFVLYFAIDSDQPCSSSPSPSHTIMAPVEAAPDDVPVEAEAGWTTPVKVNAVLRRHSSVAPTPKDGRS</sequence>
<dbReference type="Proteomes" id="UP000224854">
    <property type="component" value="Unassembled WGS sequence"/>
</dbReference>
<dbReference type="OrthoDB" id="10387562at2759"/>
<name>A0A2C5Z6C7_9HYPO</name>
<reference evidence="1 2" key="1">
    <citation type="submission" date="2017-06" db="EMBL/GenBank/DDBJ databases">
        <title>Ant-infecting Ophiocordyceps genomes reveal a high diversity of potential behavioral manipulation genes and a possible major role for enterotoxins.</title>
        <authorList>
            <person name="De Bekker C."/>
            <person name="Evans H.C."/>
            <person name="Brachmann A."/>
            <person name="Hughes D.P."/>
        </authorList>
    </citation>
    <scope>NUCLEOTIDE SEQUENCE [LARGE SCALE GENOMIC DNA]</scope>
    <source>
        <strain evidence="1 2">1348a</strain>
    </source>
</reference>
<organism evidence="1 2">
    <name type="scientific">Ophiocordyceps australis</name>
    <dbReference type="NCBI Taxonomy" id="1399860"/>
    <lineage>
        <taxon>Eukaryota</taxon>
        <taxon>Fungi</taxon>
        <taxon>Dikarya</taxon>
        <taxon>Ascomycota</taxon>
        <taxon>Pezizomycotina</taxon>
        <taxon>Sordariomycetes</taxon>
        <taxon>Hypocreomycetidae</taxon>
        <taxon>Hypocreales</taxon>
        <taxon>Ophiocordycipitaceae</taxon>
        <taxon>Ophiocordyceps</taxon>
    </lineage>
</organism>
<dbReference type="AlphaFoldDB" id="A0A2C5Z6C7"/>
<keyword evidence="2" id="KW-1185">Reference proteome</keyword>
<evidence type="ECO:0000313" key="2">
    <source>
        <dbReference type="Proteomes" id="UP000224854"/>
    </source>
</evidence>